<keyword evidence="2" id="KW-0812">Transmembrane</keyword>
<feature type="region of interest" description="Disordered" evidence="1">
    <location>
        <begin position="328"/>
        <end position="351"/>
    </location>
</feature>
<organism evidence="4 5">
    <name type="scientific">Exidia glandulosa HHB12029</name>
    <dbReference type="NCBI Taxonomy" id="1314781"/>
    <lineage>
        <taxon>Eukaryota</taxon>
        <taxon>Fungi</taxon>
        <taxon>Dikarya</taxon>
        <taxon>Basidiomycota</taxon>
        <taxon>Agaricomycotina</taxon>
        <taxon>Agaricomycetes</taxon>
        <taxon>Auriculariales</taxon>
        <taxon>Exidiaceae</taxon>
        <taxon>Exidia</taxon>
    </lineage>
</organism>
<dbReference type="AlphaFoldDB" id="A0A165CHC2"/>
<reference evidence="4 5" key="1">
    <citation type="journal article" date="2016" name="Mol. Biol. Evol.">
        <title>Comparative Genomics of Early-Diverging Mushroom-Forming Fungi Provides Insights into the Origins of Lignocellulose Decay Capabilities.</title>
        <authorList>
            <person name="Nagy L.G."/>
            <person name="Riley R."/>
            <person name="Tritt A."/>
            <person name="Adam C."/>
            <person name="Daum C."/>
            <person name="Floudas D."/>
            <person name="Sun H."/>
            <person name="Yadav J.S."/>
            <person name="Pangilinan J."/>
            <person name="Larsson K.H."/>
            <person name="Matsuura K."/>
            <person name="Barry K."/>
            <person name="Labutti K."/>
            <person name="Kuo R."/>
            <person name="Ohm R.A."/>
            <person name="Bhattacharya S.S."/>
            <person name="Shirouzu T."/>
            <person name="Yoshinaga Y."/>
            <person name="Martin F.M."/>
            <person name="Grigoriev I.V."/>
            <person name="Hibbett D.S."/>
        </authorList>
    </citation>
    <scope>NUCLEOTIDE SEQUENCE [LARGE SCALE GENOMIC DNA]</scope>
    <source>
        <strain evidence="4 5">HHB12029</strain>
    </source>
</reference>
<evidence type="ECO:0000313" key="5">
    <source>
        <dbReference type="Proteomes" id="UP000077266"/>
    </source>
</evidence>
<keyword evidence="2" id="KW-0472">Membrane</keyword>
<dbReference type="InParanoid" id="A0A165CHC2"/>
<feature type="region of interest" description="Disordered" evidence="1">
    <location>
        <begin position="264"/>
        <end position="305"/>
    </location>
</feature>
<protein>
    <recommendedName>
        <fullName evidence="3">DUF6534 domain-containing protein</fullName>
    </recommendedName>
</protein>
<feature type="transmembrane region" description="Helical" evidence="2">
    <location>
        <begin position="167"/>
        <end position="188"/>
    </location>
</feature>
<gene>
    <name evidence="4" type="ORF">EXIGLDRAFT_343827</name>
</gene>
<accession>A0A165CHC2</accession>
<keyword evidence="5" id="KW-1185">Reference proteome</keyword>
<keyword evidence="2" id="KW-1133">Transmembrane helix</keyword>
<evidence type="ECO:0000313" key="4">
    <source>
        <dbReference type="EMBL" id="KZV82461.1"/>
    </source>
</evidence>
<evidence type="ECO:0000256" key="2">
    <source>
        <dbReference type="SAM" id="Phobius"/>
    </source>
</evidence>
<dbReference type="PANTHER" id="PTHR40465:SF1">
    <property type="entry name" value="DUF6534 DOMAIN-CONTAINING PROTEIN"/>
    <property type="match status" value="1"/>
</dbReference>
<proteinExistence type="predicted"/>
<evidence type="ECO:0000259" key="3">
    <source>
        <dbReference type="Pfam" id="PF20152"/>
    </source>
</evidence>
<feature type="transmembrane region" description="Helical" evidence="2">
    <location>
        <begin position="238"/>
        <end position="258"/>
    </location>
</feature>
<feature type="compositionally biased region" description="Polar residues" evidence="1">
    <location>
        <begin position="268"/>
        <end position="283"/>
    </location>
</feature>
<dbReference type="Pfam" id="PF20152">
    <property type="entry name" value="DUF6534"/>
    <property type="match status" value="1"/>
</dbReference>
<feature type="transmembrane region" description="Helical" evidence="2">
    <location>
        <begin position="208"/>
        <end position="232"/>
    </location>
</feature>
<feature type="transmembrane region" description="Helical" evidence="2">
    <location>
        <begin position="20"/>
        <end position="42"/>
    </location>
</feature>
<dbReference type="InterPro" id="IPR045339">
    <property type="entry name" value="DUF6534"/>
</dbReference>
<dbReference type="PANTHER" id="PTHR40465">
    <property type="entry name" value="CHROMOSOME 1, WHOLE GENOME SHOTGUN SEQUENCE"/>
    <property type="match status" value="1"/>
</dbReference>
<feature type="compositionally biased region" description="Basic and acidic residues" evidence="1">
    <location>
        <begin position="285"/>
        <end position="302"/>
    </location>
</feature>
<dbReference type="Proteomes" id="UP000077266">
    <property type="component" value="Unassembled WGS sequence"/>
</dbReference>
<feature type="transmembrane region" description="Helical" evidence="2">
    <location>
        <begin position="98"/>
        <end position="118"/>
    </location>
</feature>
<dbReference type="EMBL" id="KV426321">
    <property type="protein sequence ID" value="KZV82461.1"/>
    <property type="molecule type" value="Genomic_DNA"/>
</dbReference>
<feature type="transmembrane region" description="Helical" evidence="2">
    <location>
        <begin position="54"/>
        <end position="78"/>
    </location>
</feature>
<evidence type="ECO:0000256" key="1">
    <source>
        <dbReference type="SAM" id="MobiDB-lite"/>
    </source>
</evidence>
<feature type="transmembrane region" description="Helical" evidence="2">
    <location>
        <begin position="125"/>
        <end position="147"/>
    </location>
</feature>
<feature type="domain" description="DUF6534" evidence="3">
    <location>
        <begin position="172"/>
        <end position="262"/>
    </location>
</feature>
<sequence>MAPATCPGIPEDIAFITGPTILGALLNWGAMGVLIPQLYYYHINHAKDATWIKLLVWGLAVLEILQTCLVSADTFHWFVFNYGNMLRLDDTYLNSWDVPLLDAVVALIAQLFYCWRIWVLRKKPYVILSVIIAVSLTQCVAGIVVAVQAHALGKLSLIGENIVAQAIWLSGSALADILITATLSWTLLMASPERGVSERSRRIINKIVVVTVETNSLTAGVAIIALIIFVAIPAHAALVVPPTALMGKLYTNCLVAVLNHRSQREDNNSGSRSDSVPMSSRTRWGSRDAGRNLKSPRQDLGKDSFGVSATESFPISVTVVRDVEVDDDLKAQSPGSYGAHPYRSSPSPRAI</sequence>
<name>A0A165CHC2_EXIGL</name>
<dbReference type="OrthoDB" id="2536347at2759"/>